<protein>
    <recommendedName>
        <fullName evidence="4">HTH luxR-type domain-containing protein</fullName>
    </recommendedName>
</protein>
<dbReference type="Gene3D" id="3.40.50.300">
    <property type="entry name" value="P-loop containing nucleotide triphosphate hydrolases"/>
    <property type="match status" value="1"/>
</dbReference>
<dbReference type="Pfam" id="PF25873">
    <property type="entry name" value="WHD_MalT"/>
    <property type="match status" value="1"/>
</dbReference>
<sequence length="907" mass="98903">MTPAARPAHPPDASSRFRAPTYVRNVIERRRLLAVLRADSWRQLTLIQAPAGYGKTTLAVQWLRVLEAEGAAVAWLGLHRDDNDAHWFLSHLLEAVRRALPESADTLDDLRELIEQGVEDTQRYTLSAVLELIGGHPARFVLTFDDWHVIDDARVHRALVHLLDFAPPNLSLLLTSRTRPRLPLSRLRVRQQLTEVDAAALRFDLDEARAFLVDLNGLALRGDEVARLSEGTDGWVAALQLVSLSLRDSADPAALIRDFSGRHHSIGEYLAENVLDALPVEILDFLLATSVCDRLCGELAGALAGRGDGQAVLEELERRDLFLRPLDAERTWFRYHHLFADHLRRRLERDRPEQVPELHRCASDWFSAHDLVPEAVAHALAAGDPGRATDLVESHAMPLVEHSRMVSLLGLAGRLPARATHDRPQLLMAIAWANCLLQRPHDAQLALDHLHLAVPVGPEHEEMHSEADVVQACIDIYGDRTDRVEELVERSLTRSAAYRPWIVAVAANIQTFCDIHAMRYRAARDRQAWARPFHDRTIGPFAGVYGRCFAGIAALAQLDLPAAEEQLQGAVALARESAGRRSHAARLAGALLGELHYERGELDEAERLLEESRELGAESGVVDFMVASYALLARIRADRGAGAESGELLAEGTEVAERLGLTRLRAAIEAERIRQLLAAGRLREARRAAQDLPGGTGWAGGIGVVIDQIRTGSVAAVRSAEGDHEGATALLEELIADLQRRGQVRAAVAATVQLSVVQERAARRMAAERSLAAALAHALPAGLYHPVLGGGPEVAAVLGRLLARAEADTWLDGGTGAGAPIASGELAALLARTGAGRMGQACAVELTGRELAVLRMLDLGRSNQQIARSLTVTVNTVKWYLKNIYTKLGATNRAEAVSLARRGGLLP</sequence>
<dbReference type="SUPFAM" id="SSF52540">
    <property type="entry name" value="P-loop containing nucleoside triphosphate hydrolases"/>
    <property type="match status" value="1"/>
</dbReference>
<dbReference type="InterPro" id="IPR011990">
    <property type="entry name" value="TPR-like_helical_dom_sf"/>
</dbReference>
<feature type="domain" description="HTH luxR-type" evidence="4">
    <location>
        <begin position="839"/>
        <end position="904"/>
    </location>
</feature>
<keyword evidence="6" id="KW-1185">Reference proteome</keyword>
<keyword evidence="1" id="KW-0805">Transcription regulation</keyword>
<dbReference type="Proteomes" id="UP001165283">
    <property type="component" value="Unassembled WGS sequence"/>
</dbReference>
<gene>
    <name evidence="5" type="ORF">KDL28_28700</name>
</gene>
<dbReference type="PROSITE" id="PS00622">
    <property type="entry name" value="HTH_LUXR_1"/>
    <property type="match status" value="1"/>
</dbReference>
<dbReference type="InterPro" id="IPR059106">
    <property type="entry name" value="WHD_MalT"/>
</dbReference>
<dbReference type="SMART" id="SM00421">
    <property type="entry name" value="HTH_LUXR"/>
    <property type="match status" value="1"/>
</dbReference>
<evidence type="ECO:0000256" key="2">
    <source>
        <dbReference type="ARBA" id="ARBA00023125"/>
    </source>
</evidence>
<keyword evidence="3" id="KW-0804">Transcription</keyword>
<dbReference type="InterPro" id="IPR041617">
    <property type="entry name" value="TPR_MalT"/>
</dbReference>
<dbReference type="InterPro" id="IPR016032">
    <property type="entry name" value="Sig_transdc_resp-reg_C-effctor"/>
</dbReference>
<evidence type="ECO:0000313" key="6">
    <source>
        <dbReference type="Proteomes" id="UP001165283"/>
    </source>
</evidence>
<evidence type="ECO:0000256" key="3">
    <source>
        <dbReference type="ARBA" id="ARBA00023163"/>
    </source>
</evidence>
<dbReference type="PANTHER" id="PTHR44688">
    <property type="entry name" value="DNA-BINDING TRANSCRIPTIONAL ACTIVATOR DEVR_DOSR"/>
    <property type="match status" value="1"/>
</dbReference>
<dbReference type="EMBL" id="JAGSOV010000061">
    <property type="protein sequence ID" value="MCO1659056.1"/>
    <property type="molecule type" value="Genomic_DNA"/>
</dbReference>
<evidence type="ECO:0000259" key="4">
    <source>
        <dbReference type="PROSITE" id="PS50043"/>
    </source>
</evidence>
<keyword evidence="2" id="KW-0238">DNA-binding</keyword>
<dbReference type="InterPro" id="IPR027417">
    <property type="entry name" value="P-loop_NTPase"/>
</dbReference>
<dbReference type="CDD" id="cd06170">
    <property type="entry name" value="LuxR_C_like"/>
    <property type="match status" value="1"/>
</dbReference>
<dbReference type="Gene3D" id="1.25.40.10">
    <property type="entry name" value="Tetratricopeptide repeat domain"/>
    <property type="match status" value="1"/>
</dbReference>
<dbReference type="RefSeq" id="WP_252443650.1">
    <property type="nucleotide sequence ID" value="NZ_JAGSOV010000061.1"/>
</dbReference>
<evidence type="ECO:0000313" key="5">
    <source>
        <dbReference type="EMBL" id="MCO1659056.1"/>
    </source>
</evidence>
<dbReference type="InterPro" id="IPR036388">
    <property type="entry name" value="WH-like_DNA-bd_sf"/>
</dbReference>
<comment type="caution">
    <text evidence="5">The sequence shown here is derived from an EMBL/GenBank/DDBJ whole genome shotgun (WGS) entry which is preliminary data.</text>
</comment>
<dbReference type="SUPFAM" id="SSF46894">
    <property type="entry name" value="C-terminal effector domain of the bipartite response regulators"/>
    <property type="match status" value="1"/>
</dbReference>
<dbReference type="PROSITE" id="PS50043">
    <property type="entry name" value="HTH_LUXR_2"/>
    <property type="match status" value="1"/>
</dbReference>
<dbReference type="Gene3D" id="1.10.10.10">
    <property type="entry name" value="Winged helix-like DNA-binding domain superfamily/Winged helix DNA-binding domain"/>
    <property type="match status" value="1"/>
</dbReference>
<dbReference type="Pfam" id="PF17874">
    <property type="entry name" value="TPR_MalT"/>
    <property type="match status" value="1"/>
</dbReference>
<dbReference type="InterPro" id="IPR000792">
    <property type="entry name" value="Tscrpt_reg_LuxR_C"/>
</dbReference>
<reference evidence="5" key="1">
    <citation type="submission" date="2021-04" db="EMBL/GenBank/DDBJ databases">
        <title>Pseudonocardia sp. nov., isolated from sandy soil of mangrove forest.</title>
        <authorList>
            <person name="Zan Z."/>
            <person name="Huang R."/>
            <person name="Liu W."/>
        </authorList>
    </citation>
    <scope>NUCLEOTIDE SEQUENCE</scope>
    <source>
        <strain evidence="5">S2-4</strain>
    </source>
</reference>
<organism evidence="5 6">
    <name type="scientific">Pseudonocardia humida</name>
    <dbReference type="NCBI Taxonomy" id="2800819"/>
    <lineage>
        <taxon>Bacteria</taxon>
        <taxon>Bacillati</taxon>
        <taxon>Actinomycetota</taxon>
        <taxon>Actinomycetes</taxon>
        <taxon>Pseudonocardiales</taxon>
        <taxon>Pseudonocardiaceae</taxon>
        <taxon>Pseudonocardia</taxon>
    </lineage>
</organism>
<accession>A0ABT1A7Q3</accession>
<dbReference type="PRINTS" id="PR00038">
    <property type="entry name" value="HTHLUXR"/>
</dbReference>
<evidence type="ECO:0000256" key="1">
    <source>
        <dbReference type="ARBA" id="ARBA00023015"/>
    </source>
</evidence>
<dbReference type="PANTHER" id="PTHR44688:SF16">
    <property type="entry name" value="DNA-BINDING TRANSCRIPTIONAL ACTIVATOR DEVR_DOSR"/>
    <property type="match status" value="1"/>
</dbReference>
<proteinExistence type="predicted"/>
<dbReference type="Pfam" id="PF00196">
    <property type="entry name" value="GerE"/>
    <property type="match status" value="1"/>
</dbReference>
<name>A0ABT1A7Q3_9PSEU</name>